<name>A0A852RU59_9ACTN</name>
<accession>A0A852RU59</accession>
<dbReference type="AlphaFoldDB" id="A0A852RU59"/>
<feature type="transmembrane region" description="Helical" evidence="1">
    <location>
        <begin position="48"/>
        <end position="71"/>
    </location>
</feature>
<keyword evidence="1" id="KW-1133">Transmembrane helix</keyword>
<gene>
    <name evidence="2" type="ORF">BJ958_004302</name>
</gene>
<comment type="caution">
    <text evidence="2">The sequence shown here is derived from an EMBL/GenBank/DDBJ whole genome shotgun (WGS) entry which is preliminary data.</text>
</comment>
<evidence type="ECO:0000313" key="3">
    <source>
        <dbReference type="Proteomes" id="UP000582231"/>
    </source>
</evidence>
<keyword evidence="1" id="KW-0472">Membrane</keyword>
<sequence length="76" mass="7695">MVIGLLARWMRPGRQGLNLRWTFVLGVLGAVIGGAVASGVGTGSVWELNVVGTLVGVVAAILLVGAAEGLVGRRGE</sequence>
<keyword evidence="1" id="KW-0812">Transmembrane</keyword>
<feature type="transmembrane region" description="Helical" evidence="1">
    <location>
        <begin position="21"/>
        <end position="42"/>
    </location>
</feature>
<proteinExistence type="predicted"/>
<keyword evidence="3" id="KW-1185">Reference proteome</keyword>
<dbReference type="EMBL" id="JACCBF010000001">
    <property type="protein sequence ID" value="NYD32756.1"/>
    <property type="molecule type" value="Genomic_DNA"/>
</dbReference>
<reference evidence="2 3" key="1">
    <citation type="submission" date="2020-07" db="EMBL/GenBank/DDBJ databases">
        <title>Sequencing the genomes of 1000 actinobacteria strains.</title>
        <authorList>
            <person name="Klenk H.-P."/>
        </authorList>
    </citation>
    <scope>NUCLEOTIDE SEQUENCE [LARGE SCALE GENOMIC DNA]</scope>
    <source>
        <strain evidence="2 3">DSM 19082</strain>
    </source>
</reference>
<evidence type="ECO:0000313" key="2">
    <source>
        <dbReference type="EMBL" id="NYD32756.1"/>
    </source>
</evidence>
<protein>
    <submittedName>
        <fullName evidence="2">Putative membrane protein YeaQ/YmgE (Transglycosylase-associated protein family)</fullName>
    </submittedName>
</protein>
<evidence type="ECO:0000256" key="1">
    <source>
        <dbReference type="SAM" id="Phobius"/>
    </source>
</evidence>
<dbReference type="Proteomes" id="UP000582231">
    <property type="component" value="Unassembled WGS sequence"/>
</dbReference>
<organism evidence="2 3">
    <name type="scientific">Nocardioides kongjuensis</name>
    <dbReference type="NCBI Taxonomy" id="349522"/>
    <lineage>
        <taxon>Bacteria</taxon>
        <taxon>Bacillati</taxon>
        <taxon>Actinomycetota</taxon>
        <taxon>Actinomycetes</taxon>
        <taxon>Propionibacteriales</taxon>
        <taxon>Nocardioidaceae</taxon>
        <taxon>Nocardioides</taxon>
    </lineage>
</organism>